<evidence type="ECO:0000313" key="1">
    <source>
        <dbReference type="EMBL" id="MFC3933513.1"/>
    </source>
</evidence>
<name>A0ABV8D4Q2_9BURK</name>
<reference evidence="2" key="1">
    <citation type="journal article" date="2019" name="Int. J. Syst. Evol. Microbiol.">
        <title>The Global Catalogue of Microorganisms (GCM) 10K type strain sequencing project: providing services to taxonomists for standard genome sequencing and annotation.</title>
        <authorList>
            <consortium name="The Broad Institute Genomics Platform"/>
            <consortium name="The Broad Institute Genome Sequencing Center for Infectious Disease"/>
            <person name="Wu L."/>
            <person name="Ma J."/>
        </authorList>
    </citation>
    <scope>NUCLEOTIDE SEQUENCE [LARGE SCALE GENOMIC DNA]</scope>
    <source>
        <strain evidence="2">CCUG 2113</strain>
    </source>
</reference>
<gene>
    <name evidence="1" type="ORF">ACFOW3_02630</name>
</gene>
<comment type="caution">
    <text evidence="1">The sequence shown here is derived from an EMBL/GenBank/DDBJ whole genome shotgun (WGS) entry which is preliminary data.</text>
</comment>
<accession>A0ABV8D4Q2</accession>
<protein>
    <submittedName>
        <fullName evidence="1">Uncharacterized protein</fullName>
    </submittedName>
</protein>
<dbReference type="EMBL" id="JBHSAJ010000003">
    <property type="protein sequence ID" value="MFC3933513.1"/>
    <property type="molecule type" value="Genomic_DNA"/>
</dbReference>
<evidence type="ECO:0000313" key="2">
    <source>
        <dbReference type="Proteomes" id="UP001595693"/>
    </source>
</evidence>
<organism evidence="1 2">
    <name type="scientific">Acidovorax facilis</name>
    <dbReference type="NCBI Taxonomy" id="12917"/>
    <lineage>
        <taxon>Bacteria</taxon>
        <taxon>Pseudomonadati</taxon>
        <taxon>Pseudomonadota</taxon>
        <taxon>Betaproteobacteria</taxon>
        <taxon>Burkholderiales</taxon>
        <taxon>Comamonadaceae</taxon>
        <taxon>Acidovorax</taxon>
    </lineage>
</organism>
<keyword evidence="2" id="KW-1185">Reference proteome</keyword>
<proteinExistence type="predicted"/>
<sequence>MLVPASCGIAWGVKIWFRFLLQMLLAIKNIASFPESLNWCAVIWGEGMGLVQGIVLGIA</sequence>
<dbReference type="Proteomes" id="UP001595693">
    <property type="component" value="Unassembled WGS sequence"/>
</dbReference>